<sequence>MPISRIPKATQTATGWAIHTADQGVQREVLERKEEWIRLLGALHAETRQIWYNYIVEECPRTIPTWDGRPVDFNECFREEVITQTGTAPMSFRPTRAQRYRQRNPEHTTAPNEDRTQFTEARFSPHLANEKERLAGEERDNDPIIIDAEPLSPQPPEGPEEEEPTNPITPLGPGSVISLSTEAPAASLVVSHLARTKTLRIFQANVGKIGPAHDTALALADTEEFDIILMQEPWVSLKGDSMTKTHPGYRIYSPVNSWEGTRDRPRVMTYIRRNLELDADQTRPVATRDILWIKTSDITIVNIYRDPDVPETLEAILTWPIPDRCLIAGDFNARHCSWEPGANAEHQGGRIVDWAEETELAQLVPAAPTNPRNTTIDLAFTNIPLAEAAVEEHLLTSADHYPITITIPEIRLQSRPRKRARLRTSKETQRFLSLIQEGARDLPTQTTNTDDLDSLATAIIELI</sequence>
<dbReference type="InterPro" id="IPR036691">
    <property type="entry name" value="Endo/exonu/phosph_ase_sf"/>
</dbReference>
<feature type="domain" description="Endonuclease/exonuclease/phosphatase" evidence="2">
    <location>
        <begin position="298"/>
        <end position="403"/>
    </location>
</feature>
<dbReference type="Pfam" id="PF14529">
    <property type="entry name" value="Exo_endo_phos_2"/>
    <property type="match status" value="1"/>
</dbReference>
<dbReference type="Proteomes" id="UP001338125">
    <property type="component" value="Unassembled WGS sequence"/>
</dbReference>
<reference evidence="3 4" key="1">
    <citation type="submission" date="2024-01" db="EMBL/GenBank/DDBJ databases">
        <title>Complete genome of Cladobotryum mycophilum ATHUM6906.</title>
        <authorList>
            <person name="Christinaki A.C."/>
            <person name="Myridakis A.I."/>
            <person name="Kouvelis V.N."/>
        </authorList>
    </citation>
    <scope>NUCLEOTIDE SEQUENCE [LARGE SCALE GENOMIC DNA]</scope>
    <source>
        <strain evidence="3 4">ATHUM6906</strain>
    </source>
</reference>
<evidence type="ECO:0000313" key="3">
    <source>
        <dbReference type="EMBL" id="KAK5989434.1"/>
    </source>
</evidence>
<organism evidence="3 4">
    <name type="scientific">Cladobotryum mycophilum</name>
    <dbReference type="NCBI Taxonomy" id="491253"/>
    <lineage>
        <taxon>Eukaryota</taxon>
        <taxon>Fungi</taxon>
        <taxon>Dikarya</taxon>
        <taxon>Ascomycota</taxon>
        <taxon>Pezizomycotina</taxon>
        <taxon>Sordariomycetes</taxon>
        <taxon>Hypocreomycetidae</taxon>
        <taxon>Hypocreales</taxon>
        <taxon>Hypocreaceae</taxon>
        <taxon>Cladobotryum</taxon>
    </lineage>
</organism>
<accession>A0ABR0SBU6</accession>
<name>A0ABR0SBU6_9HYPO</name>
<proteinExistence type="predicted"/>
<keyword evidence="4" id="KW-1185">Reference proteome</keyword>
<protein>
    <recommendedName>
        <fullName evidence="2">Endonuclease/exonuclease/phosphatase domain-containing protein</fullName>
    </recommendedName>
</protein>
<dbReference type="EMBL" id="JAVFKD010000015">
    <property type="protein sequence ID" value="KAK5989434.1"/>
    <property type="molecule type" value="Genomic_DNA"/>
</dbReference>
<dbReference type="SUPFAM" id="SSF56219">
    <property type="entry name" value="DNase I-like"/>
    <property type="match status" value="1"/>
</dbReference>
<evidence type="ECO:0000259" key="2">
    <source>
        <dbReference type="Pfam" id="PF14529"/>
    </source>
</evidence>
<dbReference type="InterPro" id="IPR005135">
    <property type="entry name" value="Endo/exonuclease/phosphatase"/>
</dbReference>
<comment type="caution">
    <text evidence="3">The sequence shown here is derived from an EMBL/GenBank/DDBJ whole genome shotgun (WGS) entry which is preliminary data.</text>
</comment>
<evidence type="ECO:0000256" key="1">
    <source>
        <dbReference type="SAM" id="MobiDB-lite"/>
    </source>
</evidence>
<evidence type="ECO:0000313" key="4">
    <source>
        <dbReference type="Proteomes" id="UP001338125"/>
    </source>
</evidence>
<feature type="compositionally biased region" description="Basic and acidic residues" evidence="1">
    <location>
        <begin position="128"/>
        <end position="142"/>
    </location>
</feature>
<gene>
    <name evidence="3" type="ORF">PT974_10953</name>
</gene>
<dbReference type="Gene3D" id="3.60.10.10">
    <property type="entry name" value="Endonuclease/exonuclease/phosphatase"/>
    <property type="match status" value="1"/>
</dbReference>
<feature type="region of interest" description="Disordered" evidence="1">
    <location>
        <begin position="96"/>
        <end position="166"/>
    </location>
</feature>